<proteinExistence type="predicted"/>
<dbReference type="OMA" id="SIANIYM"/>
<accession>A0A974CK92</accession>
<protein>
    <recommendedName>
        <fullName evidence="1">Helix-turn-helix domain-containing protein</fullName>
    </recommendedName>
</protein>
<dbReference type="Proteomes" id="UP000694892">
    <property type="component" value="Chromosome 6S"/>
</dbReference>
<evidence type="ECO:0000259" key="1">
    <source>
        <dbReference type="Pfam" id="PF26215"/>
    </source>
</evidence>
<dbReference type="PANTHER" id="PTHR21301:SF12">
    <property type="match status" value="1"/>
</dbReference>
<evidence type="ECO:0000313" key="3">
    <source>
        <dbReference type="Proteomes" id="UP000694892"/>
    </source>
</evidence>
<gene>
    <name evidence="2" type="ORF">XELAEV_18033372mg</name>
</gene>
<dbReference type="AlphaFoldDB" id="A0A974CK92"/>
<dbReference type="InterPro" id="IPR058912">
    <property type="entry name" value="HTH_animal"/>
</dbReference>
<dbReference type="PANTHER" id="PTHR21301">
    <property type="entry name" value="REVERSE TRANSCRIPTASE"/>
    <property type="match status" value="1"/>
</dbReference>
<feature type="domain" description="Helix-turn-helix" evidence="1">
    <location>
        <begin position="82"/>
        <end position="119"/>
    </location>
</feature>
<sequence length="121" mass="14560">MFRRFGAYYRHYIDDLFFIWYGTPEDLLQFTNDLNSTLSPVRLTLNFDQTSIHYLDVTVYKDVMNNKLQTRIYRKLTDMNTLLHYKSSHPRHLLHSLPRSQLLRVARITSDTEERQKTCSI</sequence>
<organism evidence="2 3">
    <name type="scientific">Xenopus laevis</name>
    <name type="common">African clawed frog</name>
    <dbReference type="NCBI Taxonomy" id="8355"/>
    <lineage>
        <taxon>Eukaryota</taxon>
        <taxon>Metazoa</taxon>
        <taxon>Chordata</taxon>
        <taxon>Craniata</taxon>
        <taxon>Vertebrata</taxon>
        <taxon>Euteleostomi</taxon>
        <taxon>Amphibia</taxon>
        <taxon>Batrachia</taxon>
        <taxon>Anura</taxon>
        <taxon>Pipoidea</taxon>
        <taxon>Pipidae</taxon>
        <taxon>Xenopodinae</taxon>
        <taxon>Xenopus</taxon>
        <taxon>Xenopus</taxon>
    </lineage>
</organism>
<dbReference type="Pfam" id="PF26215">
    <property type="entry name" value="HTH_animal"/>
    <property type="match status" value="1"/>
</dbReference>
<dbReference type="EMBL" id="CM004477">
    <property type="protein sequence ID" value="OCT74397.1"/>
    <property type="molecule type" value="Genomic_DNA"/>
</dbReference>
<reference evidence="3" key="1">
    <citation type="journal article" date="2016" name="Nature">
        <title>Genome evolution in the allotetraploid frog Xenopus laevis.</title>
        <authorList>
            <person name="Session A.M."/>
            <person name="Uno Y."/>
            <person name="Kwon T."/>
            <person name="Chapman J.A."/>
            <person name="Toyoda A."/>
            <person name="Takahashi S."/>
            <person name="Fukui A."/>
            <person name="Hikosaka A."/>
            <person name="Suzuki A."/>
            <person name="Kondo M."/>
            <person name="van Heeringen S.J."/>
            <person name="Quigley I."/>
            <person name="Heinz S."/>
            <person name="Ogino H."/>
            <person name="Ochi H."/>
            <person name="Hellsten U."/>
            <person name="Lyons J.B."/>
            <person name="Simakov O."/>
            <person name="Putnam N."/>
            <person name="Stites J."/>
            <person name="Kuroki Y."/>
            <person name="Tanaka T."/>
            <person name="Michiue T."/>
            <person name="Watanabe M."/>
            <person name="Bogdanovic O."/>
            <person name="Lister R."/>
            <person name="Georgiou G."/>
            <person name="Paranjpe S.S."/>
            <person name="van Kruijsbergen I."/>
            <person name="Shu S."/>
            <person name="Carlson J."/>
            <person name="Kinoshita T."/>
            <person name="Ohta Y."/>
            <person name="Mawaribuchi S."/>
            <person name="Jenkins J."/>
            <person name="Grimwood J."/>
            <person name="Schmutz J."/>
            <person name="Mitros T."/>
            <person name="Mozaffari S.V."/>
            <person name="Suzuki Y."/>
            <person name="Haramoto Y."/>
            <person name="Yamamoto T.S."/>
            <person name="Takagi C."/>
            <person name="Heald R."/>
            <person name="Miller K."/>
            <person name="Haudenschild C."/>
            <person name="Kitzman J."/>
            <person name="Nakayama T."/>
            <person name="Izutsu Y."/>
            <person name="Robert J."/>
            <person name="Fortriede J."/>
            <person name="Burns K."/>
            <person name="Lotay V."/>
            <person name="Karimi K."/>
            <person name="Yasuoka Y."/>
            <person name="Dichmann D.S."/>
            <person name="Flajnik M.F."/>
            <person name="Houston D.W."/>
            <person name="Shendure J."/>
            <person name="DuPasquier L."/>
            <person name="Vize P.D."/>
            <person name="Zorn A.M."/>
            <person name="Ito M."/>
            <person name="Marcotte E.M."/>
            <person name="Wallingford J.B."/>
            <person name="Ito Y."/>
            <person name="Asashima M."/>
            <person name="Ueno N."/>
            <person name="Matsuda Y."/>
            <person name="Veenstra G.J."/>
            <person name="Fujiyama A."/>
            <person name="Harland R.M."/>
            <person name="Taira M."/>
            <person name="Rokhsar D.S."/>
        </authorList>
    </citation>
    <scope>NUCLEOTIDE SEQUENCE [LARGE SCALE GENOMIC DNA]</scope>
    <source>
        <strain evidence="3">J</strain>
    </source>
</reference>
<evidence type="ECO:0000313" key="2">
    <source>
        <dbReference type="EMBL" id="OCT74397.1"/>
    </source>
</evidence>
<name>A0A974CK92_XENLA</name>